<dbReference type="NCBIfam" id="TIGR01253">
    <property type="entry name" value="thiP"/>
    <property type="match status" value="1"/>
</dbReference>
<dbReference type="GO" id="GO:0022857">
    <property type="term" value="F:transmembrane transporter activity"/>
    <property type="evidence" value="ECO:0007669"/>
    <property type="project" value="InterPro"/>
</dbReference>
<evidence type="ECO:0000313" key="13">
    <source>
        <dbReference type="EMBL" id="OJF99802.1"/>
    </source>
</evidence>
<dbReference type="CDD" id="cd06261">
    <property type="entry name" value="TM_PBP2"/>
    <property type="match status" value="2"/>
</dbReference>
<dbReference type="PANTHER" id="PTHR30183">
    <property type="entry name" value="MOLYBDENUM TRANSPORT SYSTEM PERMEASE PROTEIN MODB"/>
    <property type="match status" value="1"/>
</dbReference>
<keyword evidence="6" id="KW-0997">Cell inner membrane</keyword>
<keyword evidence="14" id="KW-1185">Reference proteome</keyword>
<reference evidence="13 14" key="1">
    <citation type="submission" date="2016-02" db="EMBL/GenBank/DDBJ databases">
        <title>Genome sequencing of a beta-galactosidase producing bacteria Rhizobium sp. 59.</title>
        <authorList>
            <person name="Wang D."/>
            <person name="Kot W."/>
            <person name="Qin Y."/>
            <person name="Hansen L."/>
            <person name="Naqvi K."/>
            <person name="Rensing C."/>
        </authorList>
    </citation>
    <scope>NUCLEOTIDE SEQUENCE [LARGE SCALE GENOMIC DNA]</scope>
    <source>
        <strain evidence="13 14">59</strain>
    </source>
</reference>
<keyword evidence="5" id="KW-1003">Cell membrane</keyword>
<evidence type="ECO:0000256" key="2">
    <source>
        <dbReference type="ARBA" id="ARBA00011650"/>
    </source>
</evidence>
<dbReference type="NCBIfam" id="NF006955">
    <property type="entry name" value="PRK09433.2-3"/>
    <property type="match status" value="1"/>
</dbReference>
<dbReference type="EMBL" id="LSRP01000057">
    <property type="protein sequence ID" value="OJF99802.1"/>
    <property type="molecule type" value="Genomic_DNA"/>
</dbReference>
<feature type="transmembrane region" description="Helical" evidence="11">
    <location>
        <begin position="504"/>
        <end position="525"/>
    </location>
</feature>
<evidence type="ECO:0000259" key="12">
    <source>
        <dbReference type="PROSITE" id="PS50928"/>
    </source>
</evidence>
<evidence type="ECO:0000256" key="7">
    <source>
        <dbReference type="ARBA" id="ARBA00022692"/>
    </source>
</evidence>
<feature type="transmembrane region" description="Helical" evidence="11">
    <location>
        <begin position="400"/>
        <end position="421"/>
    </location>
</feature>
<dbReference type="AlphaFoldDB" id="A0A657LW59"/>
<evidence type="ECO:0000256" key="1">
    <source>
        <dbReference type="ARBA" id="ARBA00004429"/>
    </source>
</evidence>
<name>A0A657LW59_9HYPH</name>
<evidence type="ECO:0000256" key="11">
    <source>
        <dbReference type="SAM" id="Phobius"/>
    </source>
</evidence>
<evidence type="ECO:0000256" key="6">
    <source>
        <dbReference type="ARBA" id="ARBA00022519"/>
    </source>
</evidence>
<feature type="transmembrane region" description="Helical" evidence="11">
    <location>
        <begin position="127"/>
        <end position="146"/>
    </location>
</feature>
<keyword evidence="4" id="KW-0813">Transport</keyword>
<keyword evidence="7 11" id="KW-0812">Transmembrane</keyword>
<evidence type="ECO:0000256" key="3">
    <source>
        <dbReference type="ARBA" id="ARBA00016947"/>
    </source>
</evidence>
<dbReference type="SUPFAM" id="SSF161098">
    <property type="entry name" value="MetI-like"/>
    <property type="match status" value="2"/>
</dbReference>
<dbReference type="Proteomes" id="UP000182661">
    <property type="component" value="Unassembled WGS sequence"/>
</dbReference>
<evidence type="ECO:0000313" key="14">
    <source>
        <dbReference type="Proteomes" id="UP000182661"/>
    </source>
</evidence>
<comment type="subunit">
    <text evidence="2">The complex is composed of two ATP-binding proteins (ThiQ), two transmembrane proteins (ThiP) and a solute-binding protein (ThiB).</text>
</comment>
<feature type="transmembrane region" description="Helical" evidence="11">
    <location>
        <begin position="277"/>
        <end position="303"/>
    </location>
</feature>
<feature type="transmembrane region" description="Helical" evidence="11">
    <location>
        <begin position="186"/>
        <end position="214"/>
    </location>
</feature>
<evidence type="ECO:0000256" key="4">
    <source>
        <dbReference type="ARBA" id="ARBA00022448"/>
    </source>
</evidence>
<keyword evidence="9 11" id="KW-1133">Transmembrane helix</keyword>
<protein>
    <recommendedName>
        <fullName evidence="3">Thiamine transport system permease protein ThiP</fullName>
    </recommendedName>
</protein>
<keyword evidence="10 11" id="KW-0472">Membrane</keyword>
<feature type="transmembrane region" description="Helical" evidence="11">
    <location>
        <begin position="234"/>
        <end position="256"/>
    </location>
</feature>
<keyword evidence="8" id="KW-0677">Repeat</keyword>
<comment type="caution">
    <text evidence="13">The sequence shown here is derived from an EMBL/GenBank/DDBJ whole genome shotgun (WGS) entry which is preliminary data.</text>
</comment>
<feature type="transmembrane region" description="Helical" evidence="11">
    <location>
        <begin position="459"/>
        <end position="481"/>
    </location>
</feature>
<feature type="transmembrane region" description="Helical" evidence="11">
    <location>
        <begin position="364"/>
        <end position="388"/>
    </location>
</feature>
<dbReference type="GO" id="GO:0005886">
    <property type="term" value="C:plasma membrane"/>
    <property type="evidence" value="ECO:0007669"/>
    <property type="project" value="UniProtKB-SubCell"/>
</dbReference>
<sequence length="539" mass="57288">MTLSAGAFCLVGILLFVALAAGALATFDQPGVATTLSFDAYIWRVTRFTLLQAILSTGLSVLFAIPVALALGRQARFPGRVWVVRLMALPLGLPALVAALGLIGIWGRQGVLNGGLSWLGLEQPVSIYGLSGILLAHVFFNMPLAVRLMLTGLERIPGEYWLVGANLGMRPWSTFRFIEWPVIRGLLPGIASLVFMLCATSFTLVLTLGGGPAASTIEVAIYQALRFDFDPPRAIALSLLQIAITGLLLLALRWLAPPSADGPTSGRKARRFDGRRGLGWIGDFAVIGLAAVFTMLPLGAVVVSGLMADLSGLVRDPMVHRGLATSLAIAVCSAVLCVAGTAAMIRARQMALAPRRPHAVARGLAASVSASTSLVLLVPPVVLGSGWFLLLRPFGDVSRFAPVLVILINVLMALPFVYRVLKPAMETHWQRTARLSASLGLGGWNRWRAIDWPGLRKPILMAMSFAAALSLGDLGAVALFGSQDMVTLPWLLYGRMGSYRSTDAAGLALFLGLVCLALTIFGTAAQTRERGNEDSDGRS</sequence>
<feature type="domain" description="ABC transmembrane type-1" evidence="12">
    <location>
        <begin position="46"/>
        <end position="252"/>
    </location>
</feature>
<evidence type="ECO:0000256" key="5">
    <source>
        <dbReference type="ARBA" id="ARBA00022475"/>
    </source>
</evidence>
<dbReference type="Gene3D" id="1.10.3720.10">
    <property type="entry name" value="MetI-like"/>
    <property type="match status" value="2"/>
</dbReference>
<feature type="transmembrane region" description="Helical" evidence="11">
    <location>
        <begin position="49"/>
        <end position="71"/>
    </location>
</feature>
<dbReference type="PANTHER" id="PTHR30183:SF9">
    <property type="entry name" value="THIAMINE TRANSPORT SYSTEM PERMEASE PROTEIN THIP"/>
    <property type="match status" value="1"/>
</dbReference>
<evidence type="ECO:0000256" key="10">
    <source>
        <dbReference type="ARBA" id="ARBA00023136"/>
    </source>
</evidence>
<comment type="subcellular location">
    <subcellularLocation>
        <location evidence="1">Cell inner membrane</location>
        <topology evidence="1">Multi-pass membrane protein</topology>
    </subcellularLocation>
</comment>
<dbReference type="RefSeq" id="WP_071831955.1">
    <property type="nucleotide sequence ID" value="NZ_LSRP01000057.1"/>
</dbReference>
<dbReference type="InterPro" id="IPR035906">
    <property type="entry name" value="MetI-like_sf"/>
</dbReference>
<dbReference type="InterPro" id="IPR000515">
    <property type="entry name" value="MetI-like"/>
</dbReference>
<feature type="transmembrane region" description="Helical" evidence="11">
    <location>
        <begin position="323"/>
        <end position="343"/>
    </location>
</feature>
<accession>A0A657LW59</accession>
<organism evidence="13 14">
    <name type="scientific">Pararhizobium antarcticum</name>
    <dbReference type="NCBI Taxonomy" id="1798805"/>
    <lineage>
        <taxon>Bacteria</taxon>
        <taxon>Pseudomonadati</taxon>
        <taxon>Pseudomonadota</taxon>
        <taxon>Alphaproteobacteria</taxon>
        <taxon>Hyphomicrobiales</taxon>
        <taxon>Rhizobiaceae</taxon>
        <taxon>Rhizobium/Agrobacterium group</taxon>
        <taxon>Pararhizobium</taxon>
    </lineage>
</organism>
<proteinExistence type="predicted"/>
<dbReference type="InterPro" id="IPR005947">
    <property type="entry name" value="ThiP_ABC_transpt"/>
</dbReference>
<feature type="transmembrane region" description="Helical" evidence="11">
    <location>
        <begin position="83"/>
        <end position="107"/>
    </location>
</feature>
<dbReference type="GO" id="GO:0015888">
    <property type="term" value="P:thiamine transport"/>
    <property type="evidence" value="ECO:0007669"/>
    <property type="project" value="InterPro"/>
</dbReference>
<evidence type="ECO:0000256" key="8">
    <source>
        <dbReference type="ARBA" id="ARBA00022737"/>
    </source>
</evidence>
<dbReference type="OrthoDB" id="7066776at2"/>
<evidence type="ECO:0000256" key="9">
    <source>
        <dbReference type="ARBA" id="ARBA00022989"/>
    </source>
</evidence>
<feature type="domain" description="ABC transmembrane type-1" evidence="12">
    <location>
        <begin position="323"/>
        <end position="522"/>
    </location>
</feature>
<gene>
    <name evidence="13" type="ORF">AX760_12180</name>
</gene>
<dbReference type="PROSITE" id="PS50928">
    <property type="entry name" value="ABC_TM1"/>
    <property type="match status" value="2"/>
</dbReference>